<keyword evidence="5" id="KW-0732">Signal</keyword>
<keyword evidence="3" id="KW-0274">FAD</keyword>
<dbReference type="Proteomes" id="UP000800036">
    <property type="component" value="Unassembled WGS sequence"/>
</dbReference>
<dbReference type="PROSITE" id="PS51387">
    <property type="entry name" value="FAD_PCMH"/>
    <property type="match status" value="1"/>
</dbReference>
<reference evidence="7" key="1">
    <citation type="journal article" date="2020" name="Stud. Mycol.">
        <title>101 Dothideomycetes genomes: a test case for predicting lifestyles and emergence of pathogens.</title>
        <authorList>
            <person name="Haridas S."/>
            <person name="Albert R."/>
            <person name="Binder M."/>
            <person name="Bloem J."/>
            <person name="Labutti K."/>
            <person name="Salamov A."/>
            <person name="Andreopoulos B."/>
            <person name="Baker S."/>
            <person name="Barry K."/>
            <person name="Bills G."/>
            <person name="Bluhm B."/>
            <person name="Cannon C."/>
            <person name="Castanera R."/>
            <person name="Culley D."/>
            <person name="Daum C."/>
            <person name="Ezra D."/>
            <person name="Gonzalez J."/>
            <person name="Henrissat B."/>
            <person name="Kuo A."/>
            <person name="Liang C."/>
            <person name="Lipzen A."/>
            <person name="Lutzoni F."/>
            <person name="Magnuson J."/>
            <person name="Mondo S."/>
            <person name="Nolan M."/>
            <person name="Ohm R."/>
            <person name="Pangilinan J."/>
            <person name="Park H.-J."/>
            <person name="Ramirez L."/>
            <person name="Alfaro M."/>
            <person name="Sun H."/>
            <person name="Tritt A."/>
            <person name="Yoshinaga Y."/>
            <person name="Zwiers L.-H."/>
            <person name="Turgeon B."/>
            <person name="Goodwin S."/>
            <person name="Spatafora J."/>
            <person name="Crous P."/>
            <person name="Grigoriev I."/>
        </authorList>
    </citation>
    <scope>NUCLEOTIDE SEQUENCE</scope>
    <source>
        <strain evidence="7">CBS 107.79</strain>
    </source>
</reference>
<dbReference type="OrthoDB" id="2151789at2759"/>
<keyword evidence="4" id="KW-0560">Oxidoreductase</keyword>
<dbReference type="GO" id="GO:0016491">
    <property type="term" value="F:oxidoreductase activity"/>
    <property type="evidence" value="ECO:0007669"/>
    <property type="project" value="UniProtKB-KW"/>
</dbReference>
<feature type="domain" description="FAD-binding PCMH-type" evidence="6">
    <location>
        <begin position="65"/>
        <end position="238"/>
    </location>
</feature>
<evidence type="ECO:0000259" key="6">
    <source>
        <dbReference type="PROSITE" id="PS51387"/>
    </source>
</evidence>
<keyword evidence="2" id="KW-0285">Flavoprotein</keyword>
<dbReference type="AlphaFoldDB" id="A0A6A5VA60"/>
<keyword evidence="8" id="KW-1185">Reference proteome</keyword>
<dbReference type="GO" id="GO:0071949">
    <property type="term" value="F:FAD binding"/>
    <property type="evidence" value="ECO:0007669"/>
    <property type="project" value="InterPro"/>
</dbReference>
<feature type="chain" id="PRO_5025347706" evidence="5">
    <location>
        <begin position="19"/>
        <end position="504"/>
    </location>
</feature>
<name>A0A6A5VA60_9PLEO</name>
<dbReference type="PANTHER" id="PTHR42973:SF54">
    <property type="entry name" value="FAD-BINDING PCMH-TYPE DOMAIN-CONTAINING PROTEIN"/>
    <property type="match status" value="1"/>
</dbReference>
<proteinExistence type="inferred from homology"/>
<dbReference type="Gene3D" id="3.30.465.10">
    <property type="match status" value="1"/>
</dbReference>
<dbReference type="InterPro" id="IPR050416">
    <property type="entry name" value="FAD-linked_Oxidoreductase"/>
</dbReference>
<accession>A0A6A5VA60</accession>
<evidence type="ECO:0000256" key="1">
    <source>
        <dbReference type="ARBA" id="ARBA00005466"/>
    </source>
</evidence>
<organism evidence="7 8">
    <name type="scientific">Bimuria novae-zelandiae CBS 107.79</name>
    <dbReference type="NCBI Taxonomy" id="1447943"/>
    <lineage>
        <taxon>Eukaryota</taxon>
        <taxon>Fungi</taxon>
        <taxon>Dikarya</taxon>
        <taxon>Ascomycota</taxon>
        <taxon>Pezizomycotina</taxon>
        <taxon>Dothideomycetes</taxon>
        <taxon>Pleosporomycetidae</taxon>
        <taxon>Pleosporales</taxon>
        <taxon>Massarineae</taxon>
        <taxon>Didymosphaeriaceae</taxon>
        <taxon>Bimuria</taxon>
    </lineage>
</organism>
<dbReference type="InterPro" id="IPR016169">
    <property type="entry name" value="FAD-bd_PCMH_sub2"/>
</dbReference>
<protein>
    <submittedName>
        <fullName evidence="7">FAD-binding domain-containing protein</fullName>
    </submittedName>
</protein>
<evidence type="ECO:0000313" key="8">
    <source>
        <dbReference type="Proteomes" id="UP000800036"/>
    </source>
</evidence>
<dbReference type="Pfam" id="PF01565">
    <property type="entry name" value="FAD_binding_4"/>
    <property type="match status" value="1"/>
</dbReference>
<dbReference type="PANTHER" id="PTHR42973">
    <property type="entry name" value="BINDING OXIDOREDUCTASE, PUTATIVE (AFU_ORTHOLOGUE AFUA_1G17690)-RELATED"/>
    <property type="match status" value="1"/>
</dbReference>
<dbReference type="InterPro" id="IPR036318">
    <property type="entry name" value="FAD-bd_PCMH-like_sf"/>
</dbReference>
<comment type="similarity">
    <text evidence="1">Belongs to the oxygen-dependent FAD-linked oxidoreductase family.</text>
</comment>
<evidence type="ECO:0000256" key="4">
    <source>
        <dbReference type="ARBA" id="ARBA00023002"/>
    </source>
</evidence>
<feature type="signal peptide" evidence="5">
    <location>
        <begin position="1"/>
        <end position="18"/>
    </location>
</feature>
<evidence type="ECO:0000256" key="5">
    <source>
        <dbReference type="SAM" id="SignalP"/>
    </source>
</evidence>
<dbReference type="InterPro" id="IPR006094">
    <property type="entry name" value="Oxid_FAD_bind_N"/>
</dbReference>
<sequence length="504" mass="53737">MLLLAGVAALLFAASSNAAGAARSLFGGEKVACSKLKSRYPDNTFLPGTSGYVYETQEPYWSATVYSSPACVFVPQNAQQVAYAVTTMTLTLAKFAMRGGGNMPIPGYNGIDSSGVLMSSSNLTTLSLSSDNSVVSVGSGNRWRDVYAYLKPSGLAAVGGRVGHVGVPGLLLGGGISFYSSEYGFASDNVLKYQCVLSSGLIVEATATNQYSDLFWALRGGGNSFCIVTRFDLRPVEGSEVHVGIGQFDQSQAVGYLDGVYNFGKYGGSDPKAAIIPTILTFPAANLTVYAAAKFYNSLTDNAEVFENFTPPKLVPVADSYTLQPLSDYISATDALQPLGLRQEFRTLSSVVDREAVQLIHDTFISNVNAELPSVANLQASITFQPVTAAFLLHSAATGGNPQGVDVSRAPYFWMVENFTWSSANDDAKVRAAADVITAKINGLLRAKVFSAKYLYMNDAGKGQPIFQSYPAANLRRLKAIRTKYDPLGVYTKLMPGGWKVADA</sequence>
<evidence type="ECO:0000313" key="7">
    <source>
        <dbReference type="EMBL" id="KAF1973688.1"/>
    </source>
</evidence>
<dbReference type="InterPro" id="IPR016166">
    <property type="entry name" value="FAD-bd_PCMH"/>
</dbReference>
<dbReference type="SUPFAM" id="SSF56176">
    <property type="entry name" value="FAD-binding/transporter-associated domain-like"/>
    <property type="match status" value="1"/>
</dbReference>
<evidence type="ECO:0000256" key="2">
    <source>
        <dbReference type="ARBA" id="ARBA00022630"/>
    </source>
</evidence>
<gene>
    <name evidence="7" type="ORF">BU23DRAFT_532886</name>
</gene>
<dbReference type="EMBL" id="ML976679">
    <property type="protein sequence ID" value="KAF1973688.1"/>
    <property type="molecule type" value="Genomic_DNA"/>
</dbReference>
<evidence type="ECO:0000256" key="3">
    <source>
        <dbReference type="ARBA" id="ARBA00022827"/>
    </source>
</evidence>